<dbReference type="PANTHER" id="PTHR12969">
    <property type="entry name" value="NGD5/OSM-6/IFT52"/>
    <property type="match status" value="1"/>
</dbReference>
<reference evidence="2" key="1">
    <citation type="submission" date="2021-01" db="EMBL/GenBank/DDBJ databases">
        <authorList>
            <consortium name="Genoscope - CEA"/>
            <person name="William W."/>
        </authorList>
    </citation>
    <scope>NUCLEOTIDE SEQUENCE</scope>
</reference>
<feature type="domain" description="Intraflagellar transport protein 52 C-terminal" evidence="1">
    <location>
        <begin position="3"/>
        <end position="49"/>
    </location>
</feature>
<dbReference type="InterPro" id="IPR048643">
    <property type="entry name" value="Itf52_C"/>
</dbReference>
<evidence type="ECO:0000313" key="2">
    <source>
        <dbReference type="EMBL" id="CAD8103119.1"/>
    </source>
</evidence>
<proteinExistence type="predicted"/>
<dbReference type="GO" id="GO:0060271">
    <property type="term" value="P:cilium assembly"/>
    <property type="evidence" value="ECO:0007669"/>
    <property type="project" value="TreeGrafter"/>
</dbReference>
<dbReference type="PANTHER" id="PTHR12969:SF7">
    <property type="entry name" value="INTRAFLAGELLAR TRANSPORT PROTEIN 52 HOMOLOG"/>
    <property type="match status" value="1"/>
</dbReference>
<dbReference type="GO" id="GO:0042073">
    <property type="term" value="P:intraciliary transport"/>
    <property type="evidence" value="ECO:0007669"/>
    <property type="project" value="TreeGrafter"/>
</dbReference>
<dbReference type="InterPro" id="IPR039975">
    <property type="entry name" value="IFT52"/>
</dbReference>
<name>A0A8S1PJM3_9CILI</name>
<dbReference type="OrthoDB" id="10259368at2759"/>
<evidence type="ECO:0000259" key="1">
    <source>
        <dbReference type="Pfam" id="PF21178"/>
    </source>
</evidence>
<dbReference type="EMBL" id="CAJJDN010000079">
    <property type="protein sequence ID" value="CAD8103119.1"/>
    <property type="molecule type" value="Genomic_DNA"/>
</dbReference>
<dbReference type="Proteomes" id="UP000692954">
    <property type="component" value="Unassembled WGS sequence"/>
</dbReference>
<dbReference type="GO" id="GO:0005929">
    <property type="term" value="C:cilium"/>
    <property type="evidence" value="ECO:0007669"/>
    <property type="project" value="TreeGrafter"/>
</dbReference>
<dbReference type="CDD" id="cd23683">
    <property type="entry name" value="IFT52_CTD"/>
    <property type="match status" value="1"/>
</dbReference>
<dbReference type="AlphaFoldDB" id="A0A8S1PJM3"/>
<sequence>MIRVRLAQLTNKWNNEDLEYYVKESGDIIGITEKLKNRQKGHSVIYYVLENLINFKKLNQG</sequence>
<evidence type="ECO:0000313" key="3">
    <source>
        <dbReference type="Proteomes" id="UP000692954"/>
    </source>
</evidence>
<dbReference type="GO" id="GO:0005814">
    <property type="term" value="C:centriole"/>
    <property type="evidence" value="ECO:0007669"/>
    <property type="project" value="TreeGrafter"/>
</dbReference>
<protein>
    <recommendedName>
        <fullName evidence="1">Intraflagellar transport protein 52 C-terminal domain-containing protein</fullName>
    </recommendedName>
</protein>
<gene>
    <name evidence="2" type="ORF">PSON_ATCC_30995.1.T0790138</name>
</gene>
<organism evidence="2 3">
    <name type="scientific">Paramecium sonneborni</name>
    <dbReference type="NCBI Taxonomy" id="65129"/>
    <lineage>
        <taxon>Eukaryota</taxon>
        <taxon>Sar</taxon>
        <taxon>Alveolata</taxon>
        <taxon>Ciliophora</taxon>
        <taxon>Intramacronucleata</taxon>
        <taxon>Oligohymenophorea</taxon>
        <taxon>Peniculida</taxon>
        <taxon>Parameciidae</taxon>
        <taxon>Paramecium</taxon>
    </lineage>
</organism>
<dbReference type="Pfam" id="PF21178">
    <property type="entry name" value="Itf52_C"/>
    <property type="match status" value="1"/>
</dbReference>
<dbReference type="GO" id="GO:0030992">
    <property type="term" value="C:intraciliary transport particle B"/>
    <property type="evidence" value="ECO:0007669"/>
    <property type="project" value="TreeGrafter"/>
</dbReference>
<accession>A0A8S1PJM3</accession>
<comment type="caution">
    <text evidence="2">The sequence shown here is derived from an EMBL/GenBank/DDBJ whole genome shotgun (WGS) entry which is preliminary data.</text>
</comment>
<keyword evidence="3" id="KW-1185">Reference proteome</keyword>